<name>A0A3S5BLJ2_9PLAT</name>
<keyword evidence="3" id="KW-1185">Reference proteome</keyword>
<gene>
    <name evidence="2" type="ORF">PXEA_LOCUS1546</name>
</gene>
<comment type="caution">
    <text evidence="2">The sequence shown here is derived from an EMBL/GenBank/DDBJ whole genome shotgun (WGS) entry which is preliminary data.</text>
</comment>
<feature type="compositionally biased region" description="Polar residues" evidence="1">
    <location>
        <begin position="85"/>
        <end position="95"/>
    </location>
</feature>
<feature type="compositionally biased region" description="Acidic residues" evidence="1">
    <location>
        <begin position="53"/>
        <end position="65"/>
    </location>
</feature>
<dbReference type="AlphaFoldDB" id="A0A3S5BLJ2"/>
<dbReference type="Proteomes" id="UP000784294">
    <property type="component" value="Unassembled WGS sequence"/>
</dbReference>
<reference evidence="2" key="1">
    <citation type="submission" date="2018-11" db="EMBL/GenBank/DDBJ databases">
        <authorList>
            <consortium name="Pathogen Informatics"/>
        </authorList>
    </citation>
    <scope>NUCLEOTIDE SEQUENCE</scope>
</reference>
<dbReference type="EMBL" id="CAAALY010003172">
    <property type="protein sequence ID" value="VEL08106.1"/>
    <property type="molecule type" value="Genomic_DNA"/>
</dbReference>
<sequence>MQSPDQHHKVKQLVQCLLALDTKLSESVLNSDMFQDKSVEVDMLESRRSNDGETLDTEVVAESDEGGCSLQRRRGSSVPRMTIRDTASTADIQPA</sequence>
<evidence type="ECO:0000256" key="1">
    <source>
        <dbReference type="SAM" id="MobiDB-lite"/>
    </source>
</evidence>
<evidence type="ECO:0000313" key="3">
    <source>
        <dbReference type="Proteomes" id="UP000784294"/>
    </source>
</evidence>
<feature type="region of interest" description="Disordered" evidence="1">
    <location>
        <begin position="46"/>
        <end position="95"/>
    </location>
</feature>
<protein>
    <submittedName>
        <fullName evidence="2">Uncharacterized protein</fullName>
    </submittedName>
</protein>
<organism evidence="2 3">
    <name type="scientific">Protopolystoma xenopodis</name>
    <dbReference type="NCBI Taxonomy" id="117903"/>
    <lineage>
        <taxon>Eukaryota</taxon>
        <taxon>Metazoa</taxon>
        <taxon>Spiralia</taxon>
        <taxon>Lophotrochozoa</taxon>
        <taxon>Platyhelminthes</taxon>
        <taxon>Monogenea</taxon>
        <taxon>Polyopisthocotylea</taxon>
        <taxon>Polystomatidea</taxon>
        <taxon>Polystomatidae</taxon>
        <taxon>Protopolystoma</taxon>
    </lineage>
</organism>
<proteinExistence type="predicted"/>
<accession>A0A3S5BLJ2</accession>
<evidence type="ECO:0000313" key="2">
    <source>
        <dbReference type="EMBL" id="VEL08106.1"/>
    </source>
</evidence>